<dbReference type="Proteomes" id="UP000295818">
    <property type="component" value="Unassembled WGS sequence"/>
</dbReference>
<name>A0ABY2BC38_9ACTN</name>
<sequence length="135" mass="14380">MEAAAIVDRKVAGIVDSIPPLRLANIVRAALWQADPEAARAAAETKAEERGVWAGRTDEHGTTTLFVKAATGDVIHFNATIRQIADALAELGDTDTLDLRRAKAIGIIADRELARELLAVAQHLTNTGSRKSSTS</sequence>
<evidence type="ECO:0000313" key="1">
    <source>
        <dbReference type="EMBL" id="TCO15587.1"/>
    </source>
</evidence>
<evidence type="ECO:0000313" key="2">
    <source>
        <dbReference type="Proteomes" id="UP000295818"/>
    </source>
</evidence>
<keyword evidence="2" id="KW-1185">Reference proteome</keyword>
<evidence type="ECO:0008006" key="3">
    <source>
        <dbReference type="Google" id="ProtNLM"/>
    </source>
</evidence>
<organism evidence="1 2">
    <name type="scientific">Kribbella orskensis</name>
    <dbReference type="NCBI Taxonomy" id="2512216"/>
    <lineage>
        <taxon>Bacteria</taxon>
        <taxon>Bacillati</taxon>
        <taxon>Actinomycetota</taxon>
        <taxon>Actinomycetes</taxon>
        <taxon>Propionibacteriales</taxon>
        <taxon>Kribbellaceae</taxon>
        <taxon>Kribbella</taxon>
    </lineage>
</organism>
<proteinExistence type="predicted"/>
<reference evidence="1 2" key="1">
    <citation type="journal article" date="2015" name="Stand. Genomic Sci.">
        <title>Genomic Encyclopedia of Bacterial and Archaeal Type Strains, Phase III: the genomes of soil and plant-associated and newly described type strains.</title>
        <authorList>
            <person name="Whitman W.B."/>
            <person name="Woyke T."/>
            <person name="Klenk H.P."/>
            <person name="Zhou Y."/>
            <person name="Lilburn T.G."/>
            <person name="Beck B.J."/>
            <person name="De Vos P."/>
            <person name="Vandamme P."/>
            <person name="Eisen J.A."/>
            <person name="Garrity G."/>
            <person name="Hugenholtz P."/>
            <person name="Kyrpides N.C."/>
        </authorList>
    </citation>
    <scope>NUCLEOTIDE SEQUENCE [LARGE SCALE GENOMIC DNA]</scope>
    <source>
        <strain evidence="1 2">VKM Ac-2538</strain>
    </source>
</reference>
<dbReference type="EMBL" id="SLWM01000018">
    <property type="protein sequence ID" value="TCO15587.1"/>
    <property type="molecule type" value="Genomic_DNA"/>
</dbReference>
<protein>
    <recommendedName>
        <fullName evidence="3">DUF222 domain-containing protein</fullName>
    </recommendedName>
</protein>
<gene>
    <name evidence="1" type="ORF">EV644_118131</name>
</gene>
<accession>A0ABY2BC38</accession>
<comment type="caution">
    <text evidence="1">The sequence shown here is derived from an EMBL/GenBank/DDBJ whole genome shotgun (WGS) entry which is preliminary data.</text>
</comment>